<dbReference type="RefSeq" id="WP_062284540.1">
    <property type="nucleotide sequence ID" value="NZ_LTBC01000007.1"/>
</dbReference>
<gene>
    <name evidence="5" type="primary">ghrB</name>
    <name evidence="5" type="ORF">MOMUL_20040</name>
</gene>
<dbReference type="GO" id="GO:0051287">
    <property type="term" value="F:NAD binding"/>
    <property type="evidence" value="ECO:0007669"/>
    <property type="project" value="InterPro"/>
</dbReference>
<dbReference type="PROSITE" id="PS00671">
    <property type="entry name" value="D_2_HYDROXYACID_DH_3"/>
    <property type="match status" value="1"/>
</dbReference>
<organism evidence="5 6">
    <name type="scientific">Moorella mulderi DSM 14980</name>
    <dbReference type="NCBI Taxonomy" id="1122241"/>
    <lineage>
        <taxon>Bacteria</taxon>
        <taxon>Bacillati</taxon>
        <taxon>Bacillota</taxon>
        <taxon>Clostridia</taxon>
        <taxon>Neomoorellales</taxon>
        <taxon>Neomoorellaceae</taxon>
        <taxon>Neomoorella</taxon>
    </lineage>
</organism>
<dbReference type="EC" id="1.1.1.79" evidence="5"/>
<dbReference type="PATRIC" id="fig|1122241.3.peg.2133"/>
<evidence type="ECO:0000256" key="1">
    <source>
        <dbReference type="ARBA" id="ARBA00005854"/>
    </source>
</evidence>
<dbReference type="InterPro" id="IPR050857">
    <property type="entry name" value="D-2-hydroxyacid_DH"/>
</dbReference>
<proteinExistence type="inferred from homology"/>
<dbReference type="GO" id="GO:0008873">
    <property type="term" value="F:gluconate 2-dehydrogenase activity"/>
    <property type="evidence" value="ECO:0007669"/>
    <property type="project" value="UniProtKB-EC"/>
</dbReference>
<evidence type="ECO:0000256" key="2">
    <source>
        <dbReference type="ARBA" id="ARBA00023002"/>
    </source>
</evidence>
<dbReference type="InterPro" id="IPR029753">
    <property type="entry name" value="D-isomer_DH_CS"/>
</dbReference>
<dbReference type="Pfam" id="PF02826">
    <property type="entry name" value="2-Hacid_dh_C"/>
    <property type="match status" value="1"/>
</dbReference>
<dbReference type="InterPro" id="IPR006140">
    <property type="entry name" value="D-isomer_DH_NAD-bd"/>
</dbReference>
<dbReference type="EC" id="1.1.1.81" evidence="5"/>
<dbReference type="OrthoDB" id="9805416at2"/>
<dbReference type="InterPro" id="IPR036291">
    <property type="entry name" value="NAD(P)-bd_dom_sf"/>
</dbReference>
<name>A0A151AWD5_9FIRM</name>
<dbReference type="Proteomes" id="UP000075670">
    <property type="component" value="Unassembled WGS sequence"/>
</dbReference>
<dbReference type="Gene3D" id="3.40.50.720">
    <property type="entry name" value="NAD(P)-binding Rossmann-like Domain"/>
    <property type="match status" value="2"/>
</dbReference>
<keyword evidence="3" id="KW-0520">NAD</keyword>
<keyword evidence="6" id="KW-1185">Reference proteome</keyword>
<dbReference type="AlphaFoldDB" id="A0A151AWD5"/>
<dbReference type="EC" id="1.1.1.215" evidence="5"/>
<reference evidence="5 6" key="1">
    <citation type="submission" date="2016-02" db="EMBL/GenBank/DDBJ databases">
        <title>Genome sequence of Moorella mulderi DSM 14980.</title>
        <authorList>
            <person name="Poehlein A."/>
            <person name="Daniel R."/>
        </authorList>
    </citation>
    <scope>NUCLEOTIDE SEQUENCE [LARGE SCALE GENOMIC DNA]</scope>
    <source>
        <strain evidence="5 6">DSM 14980</strain>
    </source>
</reference>
<sequence length="100" mass="10558">MKKTAILVNKARGPVIDGPALYRALKKGQIAGVGLNVFPVEPPPAGEPLLELDNIVVSPHMGAVSEDAMIRMATGVARGVIAVLQGQKPAHIINPEIYQE</sequence>
<protein>
    <submittedName>
        <fullName evidence="5">Glyoxylate/hydroxypyruvate reductase B</fullName>
        <ecNumber evidence="5">1.1.1.215</ecNumber>
        <ecNumber evidence="5">1.1.1.79</ecNumber>
        <ecNumber evidence="5">1.1.1.81</ecNumber>
    </submittedName>
</protein>
<dbReference type="SUPFAM" id="SSF51735">
    <property type="entry name" value="NAD(P)-binding Rossmann-fold domains"/>
    <property type="match status" value="1"/>
</dbReference>
<dbReference type="PANTHER" id="PTHR42789">
    <property type="entry name" value="D-ISOMER SPECIFIC 2-HYDROXYACID DEHYDROGENASE FAMILY PROTEIN (AFU_ORTHOLOGUE AFUA_6G10090)"/>
    <property type="match status" value="1"/>
</dbReference>
<evidence type="ECO:0000313" key="5">
    <source>
        <dbReference type="EMBL" id="KYH31860.1"/>
    </source>
</evidence>
<accession>A0A151AWD5</accession>
<keyword evidence="2 5" id="KW-0560">Oxidoreductase</keyword>
<dbReference type="GO" id="GO:0030267">
    <property type="term" value="F:glyoxylate reductase (NADPH) activity"/>
    <property type="evidence" value="ECO:0007669"/>
    <property type="project" value="UniProtKB-EC"/>
</dbReference>
<comment type="similarity">
    <text evidence="1">Belongs to the D-isomer specific 2-hydroxyacid dehydrogenase family.</text>
</comment>
<comment type="caution">
    <text evidence="5">The sequence shown here is derived from an EMBL/GenBank/DDBJ whole genome shotgun (WGS) entry which is preliminary data.</text>
</comment>
<dbReference type="EMBL" id="LTBC01000007">
    <property type="protein sequence ID" value="KYH31860.1"/>
    <property type="molecule type" value="Genomic_DNA"/>
</dbReference>
<evidence type="ECO:0000259" key="4">
    <source>
        <dbReference type="Pfam" id="PF02826"/>
    </source>
</evidence>
<feature type="domain" description="D-isomer specific 2-hydroxyacid dehydrogenase NAD-binding" evidence="4">
    <location>
        <begin position="1"/>
        <end position="62"/>
    </location>
</feature>
<keyword evidence="5" id="KW-0670">Pyruvate</keyword>
<evidence type="ECO:0000256" key="3">
    <source>
        <dbReference type="ARBA" id="ARBA00023027"/>
    </source>
</evidence>
<dbReference type="GO" id="GO:0016618">
    <property type="term" value="F:hydroxypyruvate reductase [NAD(P)H] activity"/>
    <property type="evidence" value="ECO:0007669"/>
    <property type="project" value="UniProtKB-EC"/>
</dbReference>
<dbReference type="PANTHER" id="PTHR42789:SF1">
    <property type="entry name" value="D-ISOMER SPECIFIC 2-HYDROXYACID DEHYDROGENASE FAMILY PROTEIN (AFU_ORTHOLOGUE AFUA_6G10090)"/>
    <property type="match status" value="1"/>
</dbReference>
<evidence type="ECO:0000313" key="6">
    <source>
        <dbReference type="Proteomes" id="UP000075670"/>
    </source>
</evidence>